<dbReference type="GO" id="GO:0005524">
    <property type="term" value="F:ATP binding"/>
    <property type="evidence" value="ECO:0007669"/>
    <property type="project" value="UniProtKB-KW"/>
</dbReference>
<evidence type="ECO:0000313" key="21">
    <source>
        <dbReference type="Proteomes" id="UP001056588"/>
    </source>
</evidence>
<dbReference type="EMBL" id="CP093217">
    <property type="protein sequence ID" value="UQW81966.1"/>
    <property type="molecule type" value="Genomic_DNA"/>
</dbReference>
<organism evidence="18 20">
    <name type="scientific">Staphylococcus edaphicus</name>
    <dbReference type="NCBI Taxonomy" id="1955013"/>
    <lineage>
        <taxon>Bacteria</taxon>
        <taxon>Bacillati</taxon>
        <taxon>Bacillota</taxon>
        <taxon>Bacilli</taxon>
        <taxon>Bacillales</taxon>
        <taxon>Staphylococcaceae</taxon>
        <taxon>Staphylococcus</taxon>
    </lineage>
</organism>
<accession>A0A2C6WMG3</accession>
<evidence type="ECO:0000256" key="3">
    <source>
        <dbReference type="ARBA" id="ARBA00004667"/>
    </source>
</evidence>
<dbReference type="PANTHER" id="PTHR21403:SF8">
    <property type="entry name" value="ATP PHOSPHORIBOSYLTRANSFERASE"/>
    <property type="match status" value="1"/>
</dbReference>
<dbReference type="SUPFAM" id="SSF53850">
    <property type="entry name" value="Periplasmic binding protein-like II"/>
    <property type="match status" value="1"/>
</dbReference>
<sequence>MLTVAIAKGRLLKSFITYLKQVNEQQLVNALALRERQLLISVGSIQFVFVKGSDVPIYVEQGVADVGIVGSDILEEGNYTINNLVDLPFGDCHFALAAKPSTSTFNKVATSYVKTARAYFESKGIDVELVKLSGSIELACLVDMVDGIVDIVQTGTTLKSNGLIEKETIKAINAKLITNKQSYFKKSSEIESFLKTLEVSLIDCR</sequence>
<dbReference type="Pfam" id="PF01634">
    <property type="entry name" value="HisG"/>
    <property type="match status" value="1"/>
</dbReference>
<evidence type="ECO:0000256" key="12">
    <source>
        <dbReference type="ARBA" id="ARBA00022741"/>
    </source>
</evidence>
<evidence type="ECO:0000256" key="11">
    <source>
        <dbReference type="ARBA" id="ARBA00022679"/>
    </source>
</evidence>
<dbReference type="GO" id="GO:0005737">
    <property type="term" value="C:cytoplasm"/>
    <property type="evidence" value="ECO:0007669"/>
    <property type="project" value="UniProtKB-SubCell"/>
</dbReference>
<keyword evidence="14 16" id="KW-0368">Histidine biosynthesis</keyword>
<dbReference type="Proteomes" id="UP000223828">
    <property type="component" value="Unassembled WGS sequence"/>
</dbReference>
<keyword evidence="10 16" id="KW-0328">Glycosyltransferase</keyword>
<dbReference type="NCBIfam" id="TIGR00070">
    <property type="entry name" value="hisG"/>
    <property type="match status" value="1"/>
</dbReference>
<dbReference type="EC" id="2.4.2.17" evidence="6 16"/>
<evidence type="ECO:0000256" key="13">
    <source>
        <dbReference type="ARBA" id="ARBA00022840"/>
    </source>
</evidence>
<dbReference type="InterPro" id="IPR013820">
    <property type="entry name" value="ATP_PRibTrfase_cat"/>
</dbReference>
<feature type="domain" description="ATP phosphoribosyltransferase catalytic" evidence="17">
    <location>
        <begin position="52"/>
        <end position="198"/>
    </location>
</feature>
<dbReference type="EMBL" id="MRZN01000020">
    <property type="protein sequence ID" value="PHK48946.1"/>
    <property type="molecule type" value="Genomic_DNA"/>
</dbReference>
<dbReference type="CDD" id="cd13595">
    <property type="entry name" value="PBP2_HisGs"/>
    <property type="match status" value="1"/>
</dbReference>
<evidence type="ECO:0000256" key="4">
    <source>
        <dbReference type="ARBA" id="ARBA00009489"/>
    </source>
</evidence>
<protein>
    <recommendedName>
        <fullName evidence="7 16">ATP phosphoribosyltransferase</fullName>
        <shortName evidence="16">ATP-PRT</shortName>
        <shortName evidence="16">ATP-PRTase</shortName>
        <ecNumber evidence="6 16">2.4.2.17</ecNumber>
    </recommendedName>
</protein>
<comment type="domain">
    <text evidence="16">Lacks the C-terminal regulatory region which is replaced by HisZ.</text>
</comment>
<evidence type="ECO:0000256" key="9">
    <source>
        <dbReference type="ARBA" id="ARBA00022605"/>
    </source>
</evidence>
<evidence type="ECO:0000313" key="18">
    <source>
        <dbReference type="EMBL" id="PHK48946.1"/>
    </source>
</evidence>
<reference evidence="18" key="1">
    <citation type="journal article" date="2017" name="Appl. Environ. Microbiol.">
        <title>Staphylococcus edaphicus sp. nov., isolated in Antarctica, harbours mecC gene and genomic islands with suspected role in adaptation to extreme environment.</title>
        <authorList>
            <person name="Pantucek R."/>
            <person name="Sedlacek I."/>
            <person name="Indrakova A."/>
            <person name="Vrbovska V."/>
            <person name="Maslanova I."/>
            <person name="Kovarovic V."/>
            <person name="Svec P."/>
            <person name="Kralova S."/>
            <person name="Kristofova L."/>
            <person name="Keklakova J."/>
            <person name="Petras P."/>
            <person name="Doskar J."/>
        </authorList>
    </citation>
    <scope>NUCLEOTIDE SEQUENCE</scope>
    <source>
        <strain evidence="18">CCM 8730</strain>
    </source>
</reference>
<dbReference type="Gene3D" id="3.40.190.10">
    <property type="entry name" value="Periplasmic binding protein-like II"/>
    <property type="match status" value="2"/>
</dbReference>
<evidence type="ECO:0000256" key="2">
    <source>
        <dbReference type="ARBA" id="ARBA00004496"/>
    </source>
</evidence>
<dbReference type="GO" id="GO:0003879">
    <property type="term" value="F:ATP phosphoribosyltransferase activity"/>
    <property type="evidence" value="ECO:0007669"/>
    <property type="project" value="UniProtKB-UniRule"/>
</dbReference>
<dbReference type="HAMAP" id="MF_01018">
    <property type="entry name" value="HisG_Short"/>
    <property type="match status" value="1"/>
</dbReference>
<dbReference type="OrthoDB" id="9801867at2"/>
<keyword evidence="9 16" id="KW-0028">Amino-acid biosynthesis</keyword>
<evidence type="ECO:0000256" key="8">
    <source>
        <dbReference type="ARBA" id="ARBA00022490"/>
    </source>
</evidence>
<dbReference type="UniPathway" id="UPA00031">
    <property type="reaction ID" value="UER00006"/>
</dbReference>
<reference evidence="18" key="3">
    <citation type="submission" date="2017-10" db="EMBL/GenBank/DDBJ databases">
        <authorList>
            <person name="Vrbovska V."/>
            <person name="Kovarovic V."/>
            <person name="Indrakova A."/>
        </authorList>
    </citation>
    <scope>NUCLEOTIDE SEQUENCE</scope>
    <source>
        <strain evidence="18">CCM 8730</strain>
    </source>
</reference>
<comment type="similarity">
    <text evidence="4 16">Belongs to the ATP phosphoribosyltransferase family. Short subfamily.</text>
</comment>
<evidence type="ECO:0000259" key="17">
    <source>
        <dbReference type="Pfam" id="PF01634"/>
    </source>
</evidence>
<evidence type="ECO:0000256" key="7">
    <source>
        <dbReference type="ARBA" id="ARBA00020998"/>
    </source>
</evidence>
<dbReference type="InterPro" id="IPR001348">
    <property type="entry name" value="ATP_PRibTrfase_HisG"/>
</dbReference>
<comment type="subcellular location">
    <subcellularLocation>
        <location evidence="2 16">Cytoplasm</location>
    </subcellularLocation>
</comment>
<evidence type="ECO:0000313" key="19">
    <source>
        <dbReference type="EMBL" id="UQW81966.1"/>
    </source>
</evidence>
<evidence type="ECO:0000313" key="20">
    <source>
        <dbReference type="Proteomes" id="UP000223828"/>
    </source>
</evidence>
<keyword evidence="13 16" id="KW-0067">ATP-binding</keyword>
<keyword evidence="21" id="KW-1185">Reference proteome</keyword>
<name>A0A2C6WMG3_9STAP</name>
<comment type="catalytic activity">
    <reaction evidence="1 16">
        <text>1-(5-phospho-beta-D-ribosyl)-ATP + diphosphate = 5-phospho-alpha-D-ribose 1-diphosphate + ATP</text>
        <dbReference type="Rhea" id="RHEA:18473"/>
        <dbReference type="ChEBI" id="CHEBI:30616"/>
        <dbReference type="ChEBI" id="CHEBI:33019"/>
        <dbReference type="ChEBI" id="CHEBI:58017"/>
        <dbReference type="ChEBI" id="CHEBI:73183"/>
        <dbReference type="EC" id="2.4.2.17"/>
    </reaction>
</comment>
<comment type="function">
    <text evidence="15 16">Catalyzes the condensation of ATP and 5-phosphoribose 1-diphosphate to form N'-(5'-phosphoribosyl)-ATP (PR-ATP). Has a crucial role in the pathway because the rate of histidine biosynthesis seems to be controlled primarily by regulation of HisG enzymatic activity.</text>
</comment>
<gene>
    <name evidence="16 19" type="primary">hisG</name>
    <name evidence="18" type="ORF">BTJ66_10875</name>
    <name evidence="19" type="ORF">MNY58_02330</name>
</gene>
<keyword evidence="11 16" id="KW-0808">Transferase</keyword>
<evidence type="ECO:0000256" key="14">
    <source>
        <dbReference type="ARBA" id="ARBA00023102"/>
    </source>
</evidence>
<evidence type="ECO:0000256" key="1">
    <source>
        <dbReference type="ARBA" id="ARBA00000915"/>
    </source>
</evidence>
<comment type="subunit">
    <text evidence="5 16">Heteromultimer composed of HisG and HisZ subunits.</text>
</comment>
<evidence type="ECO:0000256" key="10">
    <source>
        <dbReference type="ARBA" id="ARBA00022676"/>
    </source>
</evidence>
<dbReference type="GO" id="GO:0000105">
    <property type="term" value="P:L-histidine biosynthetic process"/>
    <property type="evidence" value="ECO:0007669"/>
    <property type="project" value="UniProtKB-UniRule"/>
</dbReference>
<evidence type="ECO:0000256" key="16">
    <source>
        <dbReference type="HAMAP-Rule" id="MF_01018"/>
    </source>
</evidence>
<evidence type="ECO:0000256" key="5">
    <source>
        <dbReference type="ARBA" id="ARBA00011496"/>
    </source>
</evidence>
<reference evidence="19" key="4">
    <citation type="submission" date="2022-03" db="EMBL/GenBank/DDBJ databases">
        <title>Complete Genome Sequence of Staphylococcus edaphicus strain CCM 8731.</title>
        <authorList>
            <person name="Rimmer C.O."/>
            <person name="Thomas J.C."/>
        </authorList>
    </citation>
    <scope>NUCLEOTIDE SEQUENCE</scope>
    <source>
        <strain evidence="19">CCM 8731</strain>
    </source>
</reference>
<dbReference type="RefSeq" id="WP_099090977.1">
    <property type="nucleotide sequence ID" value="NZ_CP093217.1"/>
</dbReference>
<dbReference type="FunFam" id="3.40.190.10:FF:000008">
    <property type="entry name" value="ATP phosphoribosyltransferase"/>
    <property type="match status" value="1"/>
</dbReference>
<proteinExistence type="inferred from homology"/>
<dbReference type="AlphaFoldDB" id="A0A2C6WMG3"/>
<keyword evidence="8 16" id="KW-0963">Cytoplasm</keyword>
<evidence type="ECO:0000256" key="15">
    <source>
        <dbReference type="ARBA" id="ARBA00024861"/>
    </source>
</evidence>
<dbReference type="InterPro" id="IPR024893">
    <property type="entry name" value="ATP_PRibTrfase_HisG_short"/>
</dbReference>
<evidence type="ECO:0000256" key="6">
    <source>
        <dbReference type="ARBA" id="ARBA00011946"/>
    </source>
</evidence>
<keyword evidence="12 16" id="KW-0547">Nucleotide-binding</keyword>
<comment type="pathway">
    <text evidence="3 16">Amino-acid biosynthesis; L-histidine biosynthesis; L-histidine from 5-phospho-alpha-D-ribose 1-diphosphate: step 1/9.</text>
</comment>
<dbReference type="Proteomes" id="UP001056588">
    <property type="component" value="Chromosome"/>
</dbReference>
<reference evidence="20" key="2">
    <citation type="submission" date="2017-10" db="EMBL/GenBank/DDBJ databases">
        <title>Staphylococcus edaphicus sp. nov., isolated in Antarctica, harbouring mecC gene and genomic islands essential in adaptation to extreme environment.</title>
        <authorList>
            <person name="Pantucek R."/>
            <person name="Sedlacek I."/>
            <person name="Indrakova A."/>
            <person name="Vrbovska V."/>
            <person name="Maslanova I."/>
            <person name="Kovarovic V."/>
            <person name="Svec P."/>
            <person name="Kralova S."/>
            <person name="Kristofova L."/>
            <person name="Keklakova J."/>
            <person name="Petras P."/>
            <person name="Doskar J."/>
        </authorList>
    </citation>
    <scope>NUCLEOTIDE SEQUENCE [LARGE SCALE GENOMIC DNA]</scope>
    <source>
        <strain evidence="20">CCM 5085</strain>
    </source>
</reference>
<dbReference type="PANTHER" id="PTHR21403">
    <property type="entry name" value="ATP PHOSPHORIBOSYLTRANSFERASE ATP-PRTASE"/>
    <property type="match status" value="1"/>
</dbReference>